<dbReference type="CDD" id="cd16448">
    <property type="entry name" value="RING-H2"/>
    <property type="match status" value="1"/>
</dbReference>
<sequence>MQSPFVLLQLLLLLLQVLPALFTDRKEIYFNFTGAIIGGVTNGNAYNVKVECSVCKKPVQEMFTEADGRFRFSLLLKKGCYTVKTLTVIATSQGALGGKIRSNRWSLDNPNSRAFYAFFMGEFEPKNRLLFLRGLFTSELPNLGEGMAYVLRLTSQDASIIYGTTETCNDSRTEWSNKEEGIILKLNKDGLEYEQNTAKPLMTLRLYKINASQCSICQYVFRKGHYNHRICIKNLLNRGGDNRFKCPVCRTDIAYIKYGENDQSPDTSELVTNELDAEGNVHEKHVEFISNNEELEQMRQHESQQCETSVDQTTQSDGNVAYFQEPNLPLTELFAFNIVQPVLQNGGGERPKFVYEFATNYNSLSRPTKLMHGQTIKIVNNLDEMAKDIANHFEDSADDTEDEMLPPAEGSDNDPDLHAVRYIPDVDNPPSPPDSDEIEAGIRAPIETPAERSDTGDQQQRSAEYYEEIVRAMEEPNRMQQQQEKIWEQIQRERGASASDQRSSAAASPARGISNSDTEPELLEALREVHKRANARQNPFRERSHTTRPPPPPASPASRRRRASEDAGPQLWEALANCERNDDKVASVKTVTREMPMQQKRNEIEEMVSPPENENESASLGTALYNFLKDLGRIYAGESTQPTNNNQQNVTSKSAQSTTGKKFGFSMKILPKLADKKEYYYKVDVQCSYEIIVGRPFLVQDRQRNVVARPHACASNDAVPLHVFHCVSEANGQLLARLEELRACAAGTNNAASGNVRGGTARTRRARMHAPPLQLFLLRFDPAQAPLSAQLKLLLVAAAARLTAACEPIKGPSEGSKFLHFFGGGHRKIQNDTPPPPPPPPQRQQTPPFCC</sequence>
<reference evidence="4" key="2">
    <citation type="submission" date="2016-06" db="UniProtKB">
        <authorList>
            <consortium name="WormBaseParasite"/>
        </authorList>
    </citation>
    <scope>IDENTIFICATION</scope>
</reference>
<name>A0A183C7U8_GLOPA</name>
<reference evidence="3" key="1">
    <citation type="submission" date="2014-05" db="EMBL/GenBank/DDBJ databases">
        <title>The genome and life-stage specific transcriptomes of Globodera pallida elucidate key aspects of plant parasitism by a cyst nematode.</title>
        <authorList>
            <person name="Cotton J.A."/>
            <person name="Lilley C.J."/>
            <person name="Jones L.M."/>
            <person name="Kikuchi T."/>
            <person name="Reid A.J."/>
            <person name="Thorpe P."/>
            <person name="Tsai I.J."/>
            <person name="Beasley H."/>
            <person name="Blok V."/>
            <person name="Cock P.J.A."/>
            <person name="Van den Akker S.E."/>
            <person name="Holroyd N."/>
            <person name="Hunt M."/>
            <person name="Mantelin S."/>
            <person name="Naghra H."/>
            <person name="Pain A."/>
            <person name="Palomares-Rius J.E."/>
            <person name="Zarowiecki M."/>
            <person name="Berriman M."/>
            <person name="Jones J.T."/>
            <person name="Urwin P.E."/>
        </authorList>
    </citation>
    <scope>NUCLEOTIDE SEQUENCE [LARGE SCALE GENOMIC DNA]</scope>
    <source>
        <strain evidence="3">Lindley</strain>
    </source>
</reference>
<feature type="region of interest" description="Disordered" evidence="1">
    <location>
        <begin position="491"/>
        <end position="518"/>
    </location>
</feature>
<feature type="chain" id="PRO_5008147188" evidence="2">
    <location>
        <begin position="20"/>
        <end position="851"/>
    </location>
</feature>
<keyword evidence="3" id="KW-1185">Reference proteome</keyword>
<dbReference type="Proteomes" id="UP000050741">
    <property type="component" value="Unassembled WGS sequence"/>
</dbReference>
<feature type="region of interest" description="Disordered" evidence="1">
    <location>
        <begin position="396"/>
        <end position="438"/>
    </location>
</feature>
<keyword evidence="2" id="KW-0732">Signal</keyword>
<evidence type="ECO:0000313" key="4">
    <source>
        <dbReference type="WBParaSite" id="GPLIN_000894400"/>
    </source>
</evidence>
<feature type="region of interest" description="Disordered" evidence="1">
    <location>
        <begin position="638"/>
        <end position="657"/>
    </location>
</feature>
<dbReference type="Gene3D" id="3.30.40.10">
    <property type="entry name" value="Zinc/RING finger domain, C3HC4 (zinc finger)"/>
    <property type="match status" value="1"/>
</dbReference>
<evidence type="ECO:0000256" key="2">
    <source>
        <dbReference type="SAM" id="SignalP"/>
    </source>
</evidence>
<feature type="compositionally biased region" description="Pro residues" evidence="1">
    <location>
        <begin position="833"/>
        <end position="842"/>
    </location>
</feature>
<evidence type="ECO:0000313" key="3">
    <source>
        <dbReference type="Proteomes" id="UP000050741"/>
    </source>
</evidence>
<feature type="compositionally biased region" description="Low complexity" evidence="1">
    <location>
        <begin position="640"/>
        <end position="651"/>
    </location>
</feature>
<organism evidence="3 4">
    <name type="scientific">Globodera pallida</name>
    <name type="common">Potato cyst nematode worm</name>
    <name type="synonym">Heterodera pallida</name>
    <dbReference type="NCBI Taxonomy" id="36090"/>
    <lineage>
        <taxon>Eukaryota</taxon>
        <taxon>Metazoa</taxon>
        <taxon>Ecdysozoa</taxon>
        <taxon>Nematoda</taxon>
        <taxon>Chromadorea</taxon>
        <taxon>Rhabditida</taxon>
        <taxon>Tylenchina</taxon>
        <taxon>Tylenchomorpha</taxon>
        <taxon>Tylenchoidea</taxon>
        <taxon>Heteroderidae</taxon>
        <taxon>Heteroderinae</taxon>
        <taxon>Globodera</taxon>
    </lineage>
</organism>
<proteinExistence type="predicted"/>
<dbReference type="InterPro" id="IPR013083">
    <property type="entry name" value="Znf_RING/FYVE/PHD"/>
</dbReference>
<evidence type="ECO:0000256" key="1">
    <source>
        <dbReference type="SAM" id="MobiDB-lite"/>
    </source>
</evidence>
<feature type="region of interest" description="Disordered" evidence="1">
    <location>
        <begin position="821"/>
        <end position="851"/>
    </location>
</feature>
<feature type="compositionally biased region" description="Low complexity" evidence="1">
    <location>
        <begin position="496"/>
        <end position="514"/>
    </location>
</feature>
<dbReference type="WBParaSite" id="GPLIN_000894400">
    <property type="protein sequence ID" value="GPLIN_000894400"/>
    <property type="gene ID" value="GPLIN_000894400"/>
</dbReference>
<accession>A0A183C7U8</accession>
<feature type="signal peptide" evidence="2">
    <location>
        <begin position="1"/>
        <end position="19"/>
    </location>
</feature>
<protein>
    <submittedName>
        <fullName evidence="4">RING-type domain-containing protein</fullName>
    </submittedName>
</protein>
<feature type="region of interest" description="Disordered" evidence="1">
    <location>
        <begin position="533"/>
        <end position="567"/>
    </location>
</feature>
<dbReference type="AlphaFoldDB" id="A0A183C7U8"/>
<dbReference type="SUPFAM" id="SSF57850">
    <property type="entry name" value="RING/U-box"/>
    <property type="match status" value="1"/>
</dbReference>